<keyword evidence="7" id="KW-1003">Cell membrane</keyword>
<dbReference type="InterPro" id="IPR000711">
    <property type="entry name" value="ATPase_OSCP/dsu"/>
</dbReference>
<evidence type="ECO:0000256" key="1">
    <source>
        <dbReference type="ARBA" id="ARBA00004370"/>
    </source>
</evidence>
<keyword evidence="4 7" id="KW-0406">Ion transport</keyword>
<evidence type="ECO:0000313" key="9">
    <source>
        <dbReference type="Proteomes" id="UP000291469"/>
    </source>
</evidence>
<evidence type="ECO:0000256" key="4">
    <source>
        <dbReference type="ARBA" id="ARBA00023065"/>
    </source>
</evidence>
<dbReference type="Pfam" id="PF00213">
    <property type="entry name" value="OSCP"/>
    <property type="match status" value="1"/>
</dbReference>
<comment type="subcellular location">
    <subcellularLocation>
        <location evidence="7">Cell membrane</location>
        <topology evidence="7">Peripheral membrane protein</topology>
    </subcellularLocation>
    <subcellularLocation>
        <location evidence="1">Membrane</location>
    </subcellularLocation>
</comment>
<accession>A0A411YD46</accession>
<comment type="similarity">
    <text evidence="7">Belongs to the ATPase delta chain family.</text>
</comment>
<keyword evidence="5 7" id="KW-0472">Membrane</keyword>
<evidence type="ECO:0000256" key="2">
    <source>
        <dbReference type="ARBA" id="ARBA00022448"/>
    </source>
</evidence>
<evidence type="ECO:0000256" key="3">
    <source>
        <dbReference type="ARBA" id="ARBA00022781"/>
    </source>
</evidence>
<comment type="function">
    <text evidence="7">F(1)F(0) ATP synthase produces ATP from ADP in the presence of a proton or sodium gradient. F-type ATPases consist of two structural domains, F(1) containing the extramembraneous catalytic core and F(0) containing the membrane proton channel, linked together by a central stalk and a peripheral stalk. During catalysis, ATP synthesis in the catalytic domain of F(1) is coupled via a rotary mechanism of the central stalk subunits to proton translocation.</text>
</comment>
<dbReference type="EMBL" id="CP036402">
    <property type="protein sequence ID" value="QBI19118.1"/>
    <property type="molecule type" value="Genomic_DNA"/>
</dbReference>
<reference evidence="8 9" key="1">
    <citation type="submission" date="2019-01" db="EMBL/GenBank/DDBJ databases">
        <title>Egibacter rhizosphaerae EGI 80759T.</title>
        <authorList>
            <person name="Chen D.-D."/>
            <person name="Tian Y."/>
            <person name="Jiao J.-Y."/>
            <person name="Zhang X.-T."/>
            <person name="Zhang Y.-G."/>
            <person name="Zhang Y."/>
            <person name="Xiao M."/>
            <person name="Shu W.-S."/>
            <person name="Li W.-J."/>
        </authorList>
    </citation>
    <scope>NUCLEOTIDE SEQUENCE [LARGE SCALE GENOMIC DNA]</scope>
    <source>
        <strain evidence="8 9">EGI 80759</strain>
    </source>
</reference>
<organism evidence="8 9">
    <name type="scientific">Egibacter rhizosphaerae</name>
    <dbReference type="NCBI Taxonomy" id="1670831"/>
    <lineage>
        <taxon>Bacteria</taxon>
        <taxon>Bacillati</taxon>
        <taxon>Actinomycetota</taxon>
        <taxon>Nitriliruptoria</taxon>
        <taxon>Egibacterales</taxon>
        <taxon>Egibacteraceae</taxon>
        <taxon>Egibacter</taxon>
    </lineage>
</organism>
<dbReference type="Proteomes" id="UP000291469">
    <property type="component" value="Chromosome"/>
</dbReference>
<keyword evidence="2 7" id="KW-0813">Transport</keyword>
<dbReference type="PRINTS" id="PR00125">
    <property type="entry name" value="ATPASEDELTA"/>
</dbReference>
<keyword evidence="9" id="KW-1185">Reference proteome</keyword>
<keyword evidence="6 7" id="KW-0066">ATP synthesis</keyword>
<dbReference type="InterPro" id="IPR026015">
    <property type="entry name" value="ATP_synth_OSCP/delta_N_sf"/>
</dbReference>
<evidence type="ECO:0000256" key="6">
    <source>
        <dbReference type="ARBA" id="ARBA00023310"/>
    </source>
</evidence>
<dbReference type="GO" id="GO:0046933">
    <property type="term" value="F:proton-transporting ATP synthase activity, rotational mechanism"/>
    <property type="evidence" value="ECO:0007669"/>
    <property type="project" value="UniProtKB-UniRule"/>
</dbReference>
<keyword evidence="7" id="KW-0139">CF(1)</keyword>
<evidence type="ECO:0000256" key="7">
    <source>
        <dbReference type="HAMAP-Rule" id="MF_01416"/>
    </source>
</evidence>
<dbReference type="Gene3D" id="1.10.520.20">
    <property type="entry name" value="N-terminal domain of the delta subunit of the F1F0-ATP synthase"/>
    <property type="match status" value="1"/>
</dbReference>
<proteinExistence type="inferred from homology"/>
<evidence type="ECO:0000313" key="8">
    <source>
        <dbReference type="EMBL" id="QBI19118.1"/>
    </source>
</evidence>
<dbReference type="GO" id="GO:0005886">
    <property type="term" value="C:plasma membrane"/>
    <property type="evidence" value="ECO:0007669"/>
    <property type="project" value="UniProtKB-SubCell"/>
</dbReference>
<dbReference type="PANTHER" id="PTHR11910">
    <property type="entry name" value="ATP SYNTHASE DELTA CHAIN"/>
    <property type="match status" value="1"/>
</dbReference>
<protein>
    <recommendedName>
        <fullName evidence="7">ATP synthase subunit delta</fullName>
    </recommendedName>
    <alternativeName>
        <fullName evidence="7">ATP synthase F(1) sector subunit delta</fullName>
    </alternativeName>
    <alternativeName>
        <fullName evidence="7">F-type ATPase subunit delta</fullName>
        <shortName evidence="7">F-ATPase subunit delta</shortName>
    </alternativeName>
</protein>
<comment type="function">
    <text evidence="7">This protein is part of the stalk that links CF(0) to CF(1). It either transmits conformational changes from CF(0) to CF(1) or is implicated in proton conduction.</text>
</comment>
<dbReference type="RefSeq" id="WP_131154115.1">
    <property type="nucleotide sequence ID" value="NZ_CP036402.1"/>
</dbReference>
<gene>
    <name evidence="7 8" type="primary">atpH</name>
    <name evidence="8" type="ORF">ER308_05900</name>
</gene>
<sequence length="178" mass="18865">MAARDTVSGYARALVAAAQAEGELERVADELFRFARTVQQSPELADALMNPGVGVGERLASVERLLEGRAHPVTVGCVLLVVQSGHARELAAVSEEAARLAAEESNRELAEVRTATELSADQRERLTNALERATGKTVDLKVIVDPEVVGGLVARVGDTVIDGTVAKRLADVRTRVTG</sequence>
<dbReference type="SUPFAM" id="SSF47928">
    <property type="entry name" value="N-terminal domain of the delta subunit of the F1F0-ATP synthase"/>
    <property type="match status" value="1"/>
</dbReference>
<dbReference type="AlphaFoldDB" id="A0A411YD46"/>
<dbReference type="GO" id="GO:0045259">
    <property type="term" value="C:proton-transporting ATP synthase complex"/>
    <property type="evidence" value="ECO:0007669"/>
    <property type="project" value="UniProtKB-KW"/>
</dbReference>
<dbReference type="KEGG" id="erz:ER308_05900"/>
<evidence type="ECO:0000256" key="5">
    <source>
        <dbReference type="ARBA" id="ARBA00023136"/>
    </source>
</evidence>
<dbReference type="NCBIfam" id="TIGR01145">
    <property type="entry name" value="ATP_synt_delta"/>
    <property type="match status" value="1"/>
</dbReference>
<dbReference type="HAMAP" id="MF_01416">
    <property type="entry name" value="ATP_synth_delta_bact"/>
    <property type="match status" value="1"/>
</dbReference>
<dbReference type="OrthoDB" id="5242917at2"/>
<name>A0A411YD46_9ACTN</name>
<keyword evidence="3 7" id="KW-0375">Hydrogen ion transport</keyword>